<evidence type="ECO:0000256" key="1">
    <source>
        <dbReference type="ARBA" id="ARBA00004651"/>
    </source>
</evidence>
<dbReference type="InterPro" id="IPR005829">
    <property type="entry name" value="Sugar_transporter_CS"/>
</dbReference>
<evidence type="ECO:0000256" key="6">
    <source>
        <dbReference type="ARBA" id="ARBA00022989"/>
    </source>
</evidence>
<reference evidence="10 11" key="1">
    <citation type="submission" date="2018-09" db="EMBL/GenBank/DDBJ databases">
        <title>Sphingomonas peninsula sp. nov., isolated from fildes peninsula, Antarctic soil.</title>
        <authorList>
            <person name="Yingchao G."/>
        </authorList>
    </citation>
    <scope>NUCLEOTIDE SEQUENCE [LARGE SCALE GENOMIC DNA]</scope>
    <source>
        <strain evidence="10 11">YZ-8</strain>
    </source>
</reference>
<feature type="transmembrane region" description="Helical" evidence="8">
    <location>
        <begin position="202"/>
        <end position="219"/>
    </location>
</feature>
<dbReference type="SUPFAM" id="SSF103473">
    <property type="entry name" value="MFS general substrate transporter"/>
    <property type="match status" value="1"/>
</dbReference>
<feature type="transmembrane region" description="Helical" evidence="8">
    <location>
        <begin position="14"/>
        <end position="39"/>
    </location>
</feature>
<evidence type="ECO:0000256" key="5">
    <source>
        <dbReference type="ARBA" id="ARBA00022692"/>
    </source>
</evidence>
<dbReference type="GO" id="GO:0022857">
    <property type="term" value="F:transmembrane transporter activity"/>
    <property type="evidence" value="ECO:0007669"/>
    <property type="project" value="InterPro"/>
</dbReference>
<dbReference type="InterPro" id="IPR020846">
    <property type="entry name" value="MFS_dom"/>
</dbReference>
<keyword evidence="6 8" id="KW-1133">Transmembrane helix</keyword>
<keyword evidence="7 8" id="KW-0472">Membrane</keyword>
<comment type="similarity">
    <text evidence="2">Belongs to the major facilitator superfamily. EmrB family.</text>
</comment>
<dbReference type="PROSITE" id="PS00216">
    <property type="entry name" value="SUGAR_TRANSPORT_1"/>
    <property type="match status" value="1"/>
</dbReference>
<keyword evidence="3" id="KW-0813">Transport</keyword>
<feature type="transmembrane region" description="Helical" evidence="8">
    <location>
        <begin position="300"/>
        <end position="322"/>
    </location>
</feature>
<feature type="transmembrane region" description="Helical" evidence="8">
    <location>
        <begin position="111"/>
        <end position="131"/>
    </location>
</feature>
<accession>A0A494TKH5</accession>
<dbReference type="Pfam" id="PF07690">
    <property type="entry name" value="MFS_1"/>
    <property type="match status" value="1"/>
</dbReference>
<evidence type="ECO:0000259" key="9">
    <source>
        <dbReference type="PROSITE" id="PS50850"/>
    </source>
</evidence>
<keyword evidence="5 8" id="KW-0812">Transmembrane</keyword>
<feature type="transmembrane region" description="Helical" evidence="8">
    <location>
        <begin position="168"/>
        <end position="190"/>
    </location>
</feature>
<dbReference type="OrthoDB" id="9812221at2"/>
<organism evidence="10 11">
    <name type="scientific">Sphingomonas paeninsulae</name>
    <dbReference type="NCBI Taxonomy" id="2319844"/>
    <lineage>
        <taxon>Bacteria</taxon>
        <taxon>Pseudomonadati</taxon>
        <taxon>Pseudomonadota</taxon>
        <taxon>Alphaproteobacteria</taxon>
        <taxon>Sphingomonadales</taxon>
        <taxon>Sphingomonadaceae</taxon>
        <taxon>Sphingomonas</taxon>
    </lineage>
</organism>
<feature type="transmembrane region" description="Helical" evidence="8">
    <location>
        <begin position="82"/>
        <end position="105"/>
    </location>
</feature>
<dbReference type="CDD" id="cd17503">
    <property type="entry name" value="MFS_LmrB_MDR_like"/>
    <property type="match status" value="1"/>
</dbReference>
<keyword evidence="11" id="KW-1185">Reference proteome</keyword>
<sequence length="510" mass="54781">MSEPTIVLAPTQRLLVTIVVMAATMIVVLDTTIANVALPHMQASLSATSDTISWVLTSYILASAVALPLTGFLSDRFGRRNLFTFAIIGFTISSTICGVAATLPLMVAARVLQGLFGACLAPMSQAIMYDINPPNKHVQAMTIWGMVIMVGPVTGPVLGGWLTDNFDWRWVFFINVPIGISAAIGSWLLLSNERKEKRKFDLLGFTLLALSLSGMQLMLDRGVTLDWFDSPEIWIELGVAVSAFWMFIVHTATNKDTILPRELFADRNFVMAIMSITVIGGILVAGAALVAPMLQRLLNYPVLAAGLLTAPRGAGTMIGMLIAGRVSKFIDPRLLIFTGMALLSGSLWMMTGFDLSMDQSLVISSGVVQGFGFGFVVLPMNLLALATLPSRLRTEAASLYNLSRSIGGSVAISVMTALIASNTQTSHADLGAHITTISAPFLTVGLLERVGINGADVMGLIDAEVNRQAVMIAYIDDYWLMMWAALCVIPLILLLKGAKPGEEMPMPDGH</sequence>
<dbReference type="RefSeq" id="WP_121153051.1">
    <property type="nucleotide sequence ID" value="NZ_CP032829.1"/>
</dbReference>
<evidence type="ECO:0000256" key="8">
    <source>
        <dbReference type="SAM" id="Phobius"/>
    </source>
</evidence>
<evidence type="ECO:0000256" key="3">
    <source>
        <dbReference type="ARBA" id="ARBA00022448"/>
    </source>
</evidence>
<dbReference type="PROSITE" id="PS50850">
    <property type="entry name" value="MFS"/>
    <property type="match status" value="1"/>
</dbReference>
<feature type="transmembrane region" description="Helical" evidence="8">
    <location>
        <begin position="371"/>
        <end position="390"/>
    </location>
</feature>
<dbReference type="NCBIfam" id="TIGR00711">
    <property type="entry name" value="efflux_EmrB"/>
    <property type="match status" value="1"/>
</dbReference>
<dbReference type="GO" id="GO:0005886">
    <property type="term" value="C:plasma membrane"/>
    <property type="evidence" value="ECO:0007669"/>
    <property type="project" value="UniProtKB-SubCell"/>
</dbReference>
<evidence type="ECO:0000256" key="2">
    <source>
        <dbReference type="ARBA" id="ARBA00008537"/>
    </source>
</evidence>
<dbReference type="PANTHER" id="PTHR42718">
    <property type="entry name" value="MAJOR FACILITATOR SUPERFAMILY MULTIDRUG TRANSPORTER MFSC"/>
    <property type="match status" value="1"/>
</dbReference>
<feature type="domain" description="Major facilitator superfamily (MFS) profile" evidence="9">
    <location>
        <begin position="16"/>
        <end position="457"/>
    </location>
</feature>
<dbReference type="Proteomes" id="UP000276254">
    <property type="component" value="Chromosome"/>
</dbReference>
<dbReference type="EMBL" id="CP032829">
    <property type="protein sequence ID" value="AYJ87922.1"/>
    <property type="molecule type" value="Genomic_DNA"/>
</dbReference>
<feature type="transmembrane region" description="Helical" evidence="8">
    <location>
        <begin position="402"/>
        <end position="420"/>
    </location>
</feature>
<dbReference type="Gene3D" id="1.20.1720.10">
    <property type="entry name" value="Multidrug resistance protein D"/>
    <property type="match status" value="1"/>
</dbReference>
<dbReference type="InterPro" id="IPR004638">
    <property type="entry name" value="EmrB-like"/>
</dbReference>
<name>A0A494TKH5_SPHPE</name>
<proteinExistence type="inferred from homology"/>
<evidence type="ECO:0000313" key="10">
    <source>
        <dbReference type="EMBL" id="AYJ87922.1"/>
    </source>
</evidence>
<dbReference type="InterPro" id="IPR011701">
    <property type="entry name" value="MFS"/>
</dbReference>
<dbReference type="AlphaFoldDB" id="A0A494TKH5"/>
<feature type="transmembrane region" description="Helical" evidence="8">
    <location>
        <begin position="51"/>
        <end position="70"/>
    </location>
</feature>
<dbReference type="Gene3D" id="1.20.1250.20">
    <property type="entry name" value="MFS general substrate transporter like domains"/>
    <property type="match status" value="1"/>
</dbReference>
<feature type="transmembrane region" description="Helical" evidence="8">
    <location>
        <begin position="478"/>
        <end position="495"/>
    </location>
</feature>
<evidence type="ECO:0000256" key="7">
    <source>
        <dbReference type="ARBA" id="ARBA00023136"/>
    </source>
</evidence>
<evidence type="ECO:0000313" key="11">
    <source>
        <dbReference type="Proteomes" id="UP000276254"/>
    </source>
</evidence>
<dbReference type="KEGG" id="spha:D3Y57_11170"/>
<evidence type="ECO:0000256" key="4">
    <source>
        <dbReference type="ARBA" id="ARBA00022475"/>
    </source>
</evidence>
<protein>
    <submittedName>
        <fullName evidence="10">DHA2 family efflux MFS transporter permease subunit</fullName>
    </submittedName>
</protein>
<keyword evidence="4" id="KW-1003">Cell membrane</keyword>
<gene>
    <name evidence="10" type="ORF">D3Y57_11170</name>
</gene>
<feature type="transmembrane region" description="Helical" evidence="8">
    <location>
        <begin position="334"/>
        <end position="351"/>
    </location>
</feature>
<feature type="transmembrane region" description="Helical" evidence="8">
    <location>
        <begin position="269"/>
        <end position="294"/>
    </location>
</feature>
<dbReference type="InterPro" id="IPR036259">
    <property type="entry name" value="MFS_trans_sf"/>
</dbReference>
<comment type="subcellular location">
    <subcellularLocation>
        <location evidence="1">Cell membrane</location>
        <topology evidence="1">Multi-pass membrane protein</topology>
    </subcellularLocation>
</comment>
<feature type="transmembrane region" description="Helical" evidence="8">
    <location>
        <begin position="143"/>
        <end position="162"/>
    </location>
</feature>
<dbReference type="PANTHER" id="PTHR42718:SF9">
    <property type="entry name" value="MAJOR FACILITATOR SUPERFAMILY MULTIDRUG TRANSPORTER MFSC"/>
    <property type="match status" value="1"/>
</dbReference>
<feature type="transmembrane region" description="Helical" evidence="8">
    <location>
        <begin position="231"/>
        <end position="249"/>
    </location>
</feature>